<dbReference type="CDD" id="cd12148">
    <property type="entry name" value="fungal_TF_MHR"/>
    <property type="match status" value="1"/>
</dbReference>
<comment type="caution">
    <text evidence="2">The sequence shown here is derived from an EMBL/GenBank/DDBJ whole genome shotgun (WGS) entry which is preliminary data.</text>
</comment>
<evidence type="ECO:0000313" key="2">
    <source>
        <dbReference type="EMBL" id="KAK5169338.1"/>
    </source>
</evidence>
<reference evidence="2 3" key="1">
    <citation type="submission" date="2023-08" db="EMBL/GenBank/DDBJ databases">
        <title>Black Yeasts Isolated from many extreme environments.</title>
        <authorList>
            <person name="Coleine C."/>
            <person name="Stajich J.E."/>
            <person name="Selbmann L."/>
        </authorList>
    </citation>
    <scope>NUCLEOTIDE SEQUENCE [LARGE SCALE GENOMIC DNA]</scope>
    <source>
        <strain evidence="2 3">CCFEE 5935</strain>
    </source>
</reference>
<feature type="region of interest" description="Disordered" evidence="1">
    <location>
        <begin position="701"/>
        <end position="727"/>
    </location>
</feature>
<dbReference type="AlphaFoldDB" id="A0AAV9P8X6"/>
<gene>
    <name evidence="2" type="primary">ARO80_1</name>
    <name evidence="2" type="ORF">LTR77_005313</name>
</gene>
<dbReference type="GO" id="GO:0045944">
    <property type="term" value="P:positive regulation of transcription by RNA polymerase II"/>
    <property type="evidence" value="ECO:0007669"/>
    <property type="project" value="TreeGrafter"/>
</dbReference>
<dbReference type="RefSeq" id="XP_064658684.1">
    <property type="nucleotide sequence ID" value="XM_064802559.1"/>
</dbReference>
<dbReference type="GO" id="GO:0000981">
    <property type="term" value="F:DNA-binding transcription factor activity, RNA polymerase II-specific"/>
    <property type="evidence" value="ECO:0007669"/>
    <property type="project" value="TreeGrafter"/>
</dbReference>
<dbReference type="PANTHER" id="PTHR31644">
    <property type="entry name" value="TRANSCRIPTIONAL ACTIVATOR ARO80-RELATED"/>
    <property type="match status" value="1"/>
</dbReference>
<name>A0AAV9P8X6_9PEZI</name>
<evidence type="ECO:0000256" key="1">
    <source>
        <dbReference type="SAM" id="MobiDB-lite"/>
    </source>
</evidence>
<feature type="compositionally biased region" description="Basic residues" evidence="1">
    <location>
        <begin position="701"/>
        <end position="711"/>
    </location>
</feature>
<feature type="region of interest" description="Disordered" evidence="1">
    <location>
        <begin position="168"/>
        <end position="201"/>
    </location>
</feature>
<feature type="region of interest" description="Disordered" evidence="1">
    <location>
        <begin position="44"/>
        <end position="68"/>
    </location>
</feature>
<dbReference type="InterPro" id="IPR052780">
    <property type="entry name" value="AAA_Catabolism_Regulators"/>
</dbReference>
<organism evidence="2 3">
    <name type="scientific">Saxophila tyrrhenica</name>
    <dbReference type="NCBI Taxonomy" id="1690608"/>
    <lineage>
        <taxon>Eukaryota</taxon>
        <taxon>Fungi</taxon>
        <taxon>Dikarya</taxon>
        <taxon>Ascomycota</taxon>
        <taxon>Pezizomycotina</taxon>
        <taxon>Dothideomycetes</taxon>
        <taxon>Dothideomycetidae</taxon>
        <taxon>Mycosphaerellales</taxon>
        <taxon>Extremaceae</taxon>
        <taxon>Saxophila</taxon>
    </lineage>
</organism>
<protein>
    <submittedName>
        <fullName evidence="2">Zinc finger transcriptional activator</fullName>
    </submittedName>
</protein>
<feature type="region of interest" description="Disordered" evidence="1">
    <location>
        <begin position="117"/>
        <end position="141"/>
    </location>
</feature>
<sequence>MACPPPLATSTVSRVAPAGPRGPGTYKRAYKACEACRKTKSKCELQPALSGSACRSNKRARGAKRNIDAATQGDIGAAAPNEVSAPDTACVGEKANAGDGDGRVLLNEDSNVVLDGMPTSDPRQHAPTAQERVTEPPIPGDISNNLAKTMVTSSKDAIGLLFQAADQIDTDSRSDDDDEDDDSPADHLSASHNGTSDAATPLMHMERRLPPQLSNETIALWNKHRFVVQGWFSAFEAISYFEFFFDRFAPLSPVADFISADHETHKRLILDEPLLCCTILMIASRHLAAHGPAGKTRSSFIHARTWRHIEHLVQRITFGTEKYSSAKSRTLGSIHALLLIIEWHPRLLHFPPEHDGWDAGLAPTVDDSFQLQDRNSETARRWREDVFEPAKRSDRLSWTLVGLAITLAHELGVFDPQNDGGEVGAAETYVPSTKIRIKKLLYLYSHQLSLRLGCPNMFPQGEHSVLQPAPAARLSHLDHATRDREVLLTKWIEITKLLTTATHMFFSSPTAIKNILRSYQYIGLLEHFQPLLDRWHEDFSRASLPSIPAAAKQALLVDYYYTRMYINSIALQALVERASQASAGNSWLEQDYLRTESAQDIGFINDVRESSGQILVVTKKLSDDGVLAYFPVRFFLRVVAASIFLLKTISLGSTGTDANVALDHLEDGIQALMGHESDDIHLSSRYAELIARHVRKLKRKLHAKRSGRTSGRKNGAPHMTARASTPNMSQDDMQNLAGAAAQNEVDLGQGSVNMDGMPVGAASWSDTVWDDWLARPLDPLVAPFGIEPAQSTAGLASDSLDFLWGPHM</sequence>
<evidence type="ECO:0000313" key="3">
    <source>
        <dbReference type="Proteomes" id="UP001337655"/>
    </source>
</evidence>
<dbReference type="GO" id="GO:0009074">
    <property type="term" value="P:aromatic amino acid family catabolic process"/>
    <property type="evidence" value="ECO:0007669"/>
    <property type="project" value="TreeGrafter"/>
</dbReference>
<feature type="compositionally biased region" description="Acidic residues" evidence="1">
    <location>
        <begin position="174"/>
        <end position="183"/>
    </location>
</feature>
<proteinExistence type="predicted"/>
<dbReference type="EMBL" id="JAVRRT010000008">
    <property type="protein sequence ID" value="KAK5169338.1"/>
    <property type="molecule type" value="Genomic_DNA"/>
</dbReference>
<dbReference type="GeneID" id="89926655"/>
<feature type="region of interest" description="Disordered" evidence="1">
    <location>
        <begin position="1"/>
        <end position="25"/>
    </location>
</feature>
<dbReference type="GO" id="GO:0005634">
    <property type="term" value="C:nucleus"/>
    <property type="evidence" value="ECO:0007669"/>
    <property type="project" value="TreeGrafter"/>
</dbReference>
<accession>A0AAV9P8X6</accession>
<dbReference type="Proteomes" id="UP001337655">
    <property type="component" value="Unassembled WGS sequence"/>
</dbReference>
<dbReference type="PANTHER" id="PTHR31644:SF3">
    <property type="entry name" value="ZN(II)2CYS6 TRANSCRIPTION FACTOR (EUROFUNG)"/>
    <property type="match status" value="1"/>
</dbReference>
<keyword evidence="3" id="KW-1185">Reference proteome</keyword>